<evidence type="ECO:0000256" key="6">
    <source>
        <dbReference type="ARBA" id="ARBA00023210"/>
    </source>
</evidence>
<dbReference type="PANTHER" id="PTHR30314:SF3">
    <property type="entry name" value="MITOCHONDRIAL DIVISION PROTEIN FSZA"/>
    <property type="match status" value="1"/>
</dbReference>
<dbReference type="GO" id="GO:0003924">
    <property type="term" value="F:GTPase activity"/>
    <property type="evidence" value="ECO:0007669"/>
    <property type="project" value="UniProtKB-UniRule"/>
</dbReference>
<evidence type="ECO:0000313" key="15">
    <source>
        <dbReference type="Proteomes" id="UP000501830"/>
    </source>
</evidence>
<dbReference type="PANTHER" id="PTHR30314">
    <property type="entry name" value="CELL DIVISION PROTEIN FTSZ-RELATED"/>
    <property type="match status" value="1"/>
</dbReference>
<comment type="function">
    <text evidence="8 10">Essential cell division protein that forms a contractile ring structure (Z ring) at the future cell division site. The regulation of the ring assembly controls the timing and the location of cell division. One of the functions of the FtsZ ring is to recruit other cell division proteins to the septum to produce a new cell wall between the dividing cells. Binds GTP and shows GTPase activity.</text>
</comment>
<feature type="binding site" evidence="8">
    <location>
        <position position="140"/>
    </location>
    <ligand>
        <name>GTP</name>
        <dbReference type="ChEBI" id="CHEBI:37565"/>
    </ligand>
</feature>
<evidence type="ECO:0000256" key="9">
    <source>
        <dbReference type="NCBIfam" id="TIGR00065"/>
    </source>
</evidence>
<evidence type="ECO:0000256" key="2">
    <source>
        <dbReference type="ARBA" id="ARBA00022490"/>
    </source>
</evidence>
<dbReference type="GO" id="GO:0000917">
    <property type="term" value="P:division septum assembly"/>
    <property type="evidence" value="ECO:0007669"/>
    <property type="project" value="UniProtKB-KW"/>
</dbReference>
<evidence type="ECO:0000256" key="10">
    <source>
        <dbReference type="RuleBase" id="RU000631"/>
    </source>
</evidence>
<dbReference type="SMART" id="SM00864">
    <property type="entry name" value="Tubulin"/>
    <property type="match status" value="1"/>
</dbReference>
<keyword evidence="5 8" id="KW-0342">GTP-binding</keyword>
<dbReference type="GO" id="GO:0043093">
    <property type="term" value="P:FtsZ-dependent cytokinesis"/>
    <property type="evidence" value="ECO:0007669"/>
    <property type="project" value="UniProtKB-UniRule"/>
</dbReference>
<dbReference type="Pfam" id="PF12327">
    <property type="entry name" value="FtsZ_C"/>
    <property type="match status" value="1"/>
</dbReference>
<dbReference type="GO" id="GO:0005737">
    <property type="term" value="C:cytoplasm"/>
    <property type="evidence" value="ECO:0007669"/>
    <property type="project" value="UniProtKB-SubCell"/>
</dbReference>
<dbReference type="PROSITE" id="PS01135">
    <property type="entry name" value="FTSZ_2"/>
    <property type="match status" value="1"/>
</dbReference>
<evidence type="ECO:0000259" key="13">
    <source>
        <dbReference type="SMART" id="SM00865"/>
    </source>
</evidence>
<evidence type="ECO:0000256" key="5">
    <source>
        <dbReference type="ARBA" id="ARBA00023134"/>
    </source>
</evidence>
<comment type="subcellular location">
    <subcellularLocation>
        <location evidence="8">Cytoplasm</location>
    </subcellularLocation>
    <text evidence="8">Assembles at midcell at the inner surface of the cytoplasmic membrane.</text>
</comment>
<dbReference type="InterPro" id="IPR020805">
    <property type="entry name" value="Cell_div_FtsZ_CS"/>
</dbReference>
<keyword evidence="15" id="KW-1185">Reference proteome</keyword>
<keyword evidence="4 8" id="KW-0547">Nucleotide-binding</keyword>
<dbReference type="InterPro" id="IPR024757">
    <property type="entry name" value="FtsZ_C"/>
</dbReference>
<dbReference type="HAMAP" id="MF_00909">
    <property type="entry name" value="FtsZ"/>
    <property type="match status" value="1"/>
</dbReference>
<evidence type="ECO:0000259" key="12">
    <source>
        <dbReference type="SMART" id="SM00864"/>
    </source>
</evidence>
<name>A0A6G7WFP5_9LACT</name>
<dbReference type="EMBL" id="CP049889">
    <property type="protein sequence ID" value="QIK51066.1"/>
    <property type="molecule type" value="Genomic_DNA"/>
</dbReference>
<feature type="compositionally biased region" description="Acidic residues" evidence="11">
    <location>
        <begin position="399"/>
        <end position="409"/>
    </location>
</feature>
<dbReference type="SUPFAM" id="SSF55307">
    <property type="entry name" value="Tubulin C-terminal domain-like"/>
    <property type="match status" value="1"/>
</dbReference>
<keyword evidence="2 8" id="KW-0963">Cytoplasm</keyword>
<dbReference type="GO" id="GO:0051258">
    <property type="term" value="P:protein polymerization"/>
    <property type="evidence" value="ECO:0007669"/>
    <property type="project" value="UniProtKB-UniRule"/>
</dbReference>
<feature type="domain" description="Tubulin/FtsZ 2-layer sandwich" evidence="13">
    <location>
        <begin position="208"/>
        <end position="325"/>
    </location>
</feature>
<gene>
    <name evidence="8 14" type="primary">ftsZ</name>
    <name evidence="14" type="ORF">G7058_02740</name>
</gene>
<dbReference type="SMART" id="SM00865">
    <property type="entry name" value="Tubulin_C"/>
    <property type="match status" value="1"/>
</dbReference>
<protein>
    <recommendedName>
        <fullName evidence="8 9">Cell division protein FtsZ</fullName>
    </recommendedName>
</protein>
<feature type="binding site" evidence="8">
    <location>
        <position position="144"/>
    </location>
    <ligand>
        <name>GTP</name>
        <dbReference type="ChEBI" id="CHEBI:37565"/>
    </ligand>
</feature>
<feature type="compositionally biased region" description="Polar residues" evidence="11">
    <location>
        <begin position="381"/>
        <end position="398"/>
    </location>
</feature>
<dbReference type="RefSeq" id="WP_166062111.1">
    <property type="nucleotide sequence ID" value="NZ_CP049889.1"/>
</dbReference>
<organism evidence="14 15">
    <name type="scientific">Jeotgalibaca porci</name>
    <dbReference type="NCBI Taxonomy" id="1868793"/>
    <lineage>
        <taxon>Bacteria</taxon>
        <taxon>Bacillati</taxon>
        <taxon>Bacillota</taxon>
        <taxon>Bacilli</taxon>
        <taxon>Lactobacillales</taxon>
        <taxon>Carnobacteriaceae</taxon>
        <taxon>Jeotgalibaca</taxon>
    </lineage>
</organism>
<keyword evidence="6 8" id="KW-0717">Septation</keyword>
<dbReference type="Gene3D" id="3.30.1330.20">
    <property type="entry name" value="Tubulin/FtsZ, C-terminal domain"/>
    <property type="match status" value="1"/>
</dbReference>
<dbReference type="SUPFAM" id="SSF52490">
    <property type="entry name" value="Tubulin nucleotide-binding domain-like"/>
    <property type="match status" value="1"/>
</dbReference>
<evidence type="ECO:0000256" key="3">
    <source>
        <dbReference type="ARBA" id="ARBA00022618"/>
    </source>
</evidence>
<feature type="domain" description="Tubulin/FtsZ GTPase" evidence="12">
    <location>
        <begin position="14"/>
        <end position="206"/>
    </location>
</feature>
<dbReference type="InterPro" id="IPR003008">
    <property type="entry name" value="Tubulin_FtsZ_GTPase"/>
</dbReference>
<dbReference type="Gene3D" id="3.40.50.1440">
    <property type="entry name" value="Tubulin/FtsZ, GTPase domain"/>
    <property type="match status" value="1"/>
</dbReference>
<sequence length="419" mass="44877">MELEFDSIMSSGAKVKVIGVGGAGGNAVNRMIEEDVKGVEFIVANTDTQALNASRAEVKIQLGPKLTKGLGAGSIPDMGRKAAEESEAQLAEALSGADMIFVTCGMGGGTGTGAAPIVAKIAKEQGALTVGVVTRPFSFEGPKRGRHAAEGIAEMKQNVDTLVIISNNRLLEIVDKKTPMLEAFREADNVLRQGVQGISDLITAPGYVNLDFADVNTVMKDQGSALMGIGVASGENRTAEATKKAISSPLLEVSIDGAEQILLNITGGSDLTLFEAQDASDIVAQASTSEVNIIFGTSINEDLGDEVIVTVIATGIDNDRKKEEKKAANRGGSPFRGRKEVAPQQAPQIEREERQAAPEKEVEPEKDLFGDWDIRRESSVRDTNVQPTNENYPRYQQTTEEESGDDELETPPFFRKRRR</sequence>
<dbReference type="AlphaFoldDB" id="A0A6G7WFP5"/>
<dbReference type="InterPro" id="IPR045061">
    <property type="entry name" value="FtsZ/CetZ"/>
</dbReference>
<dbReference type="FunFam" id="3.40.50.1440:FF:000023">
    <property type="entry name" value="Cell division protein FtsZ"/>
    <property type="match status" value="1"/>
</dbReference>
<evidence type="ECO:0000256" key="8">
    <source>
        <dbReference type="HAMAP-Rule" id="MF_00909"/>
    </source>
</evidence>
<feature type="binding site" evidence="8">
    <location>
        <position position="188"/>
    </location>
    <ligand>
        <name>GTP</name>
        <dbReference type="ChEBI" id="CHEBI:37565"/>
    </ligand>
</feature>
<dbReference type="InterPro" id="IPR036525">
    <property type="entry name" value="Tubulin/FtsZ_GTPase_sf"/>
</dbReference>
<feature type="binding site" evidence="8">
    <location>
        <begin position="22"/>
        <end position="26"/>
    </location>
    <ligand>
        <name>GTP</name>
        <dbReference type="ChEBI" id="CHEBI:37565"/>
    </ligand>
</feature>
<accession>A0A6G7WFP5</accession>
<feature type="compositionally biased region" description="Basic and acidic residues" evidence="11">
    <location>
        <begin position="349"/>
        <end position="380"/>
    </location>
</feature>
<feature type="binding site" evidence="8">
    <location>
        <begin position="109"/>
        <end position="111"/>
    </location>
    <ligand>
        <name>GTP</name>
        <dbReference type="ChEBI" id="CHEBI:37565"/>
    </ligand>
</feature>
<evidence type="ECO:0000256" key="7">
    <source>
        <dbReference type="ARBA" id="ARBA00023306"/>
    </source>
</evidence>
<reference evidence="14 15" key="1">
    <citation type="journal article" date="2017" name="Int. J. Syst. Evol. Microbiol.">
        <title>Jeotgalibaca porci sp. nov. and Jeotgalibaca arthritidis sp. nov., isolated from pigs, and emended description of the genus Jeotgalibaca.</title>
        <authorList>
            <person name="Zamora L."/>
            <person name="Perez-Sancho M."/>
            <person name="Dominguez L."/>
            <person name="Fernandez-Garayzabal J.F."/>
            <person name="Vela A.I."/>
        </authorList>
    </citation>
    <scope>NUCLEOTIDE SEQUENCE [LARGE SCALE GENOMIC DNA]</scope>
    <source>
        <strain evidence="14 15">CCUG 69148</strain>
    </source>
</reference>
<evidence type="ECO:0000256" key="11">
    <source>
        <dbReference type="SAM" id="MobiDB-lite"/>
    </source>
</evidence>
<evidence type="ECO:0000256" key="4">
    <source>
        <dbReference type="ARBA" id="ARBA00022741"/>
    </source>
</evidence>
<keyword evidence="7 8" id="KW-0131">Cell cycle</keyword>
<evidence type="ECO:0000313" key="14">
    <source>
        <dbReference type="EMBL" id="QIK51066.1"/>
    </source>
</evidence>
<dbReference type="GeneID" id="94552180"/>
<dbReference type="PRINTS" id="PR00423">
    <property type="entry name" value="CELLDVISFTSZ"/>
</dbReference>
<feature type="region of interest" description="Disordered" evidence="11">
    <location>
        <begin position="320"/>
        <end position="419"/>
    </location>
</feature>
<dbReference type="InterPro" id="IPR008280">
    <property type="entry name" value="Tub_FtsZ_C"/>
</dbReference>
<dbReference type="GO" id="GO:0005525">
    <property type="term" value="F:GTP binding"/>
    <property type="evidence" value="ECO:0007669"/>
    <property type="project" value="UniProtKB-UniRule"/>
</dbReference>
<proteinExistence type="inferred from homology"/>
<evidence type="ECO:0000256" key="1">
    <source>
        <dbReference type="ARBA" id="ARBA00009690"/>
    </source>
</evidence>
<comment type="subunit">
    <text evidence="8">Homodimer. Polymerizes to form a dynamic ring structure in a strictly GTP-dependent manner. Interacts directly with several other division proteins.</text>
</comment>
<dbReference type="NCBIfam" id="TIGR00065">
    <property type="entry name" value="ftsZ"/>
    <property type="match status" value="1"/>
</dbReference>
<dbReference type="InterPro" id="IPR037103">
    <property type="entry name" value="Tubulin/FtsZ-like_C"/>
</dbReference>
<dbReference type="InterPro" id="IPR018316">
    <property type="entry name" value="Tubulin/FtsZ_2-layer-sand-dom"/>
</dbReference>
<dbReference type="Proteomes" id="UP000501830">
    <property type="component" value="Chromosome"/>
</dbReference>
<dbReference type="KEGG" id="jpo:G7058_02740"/>
<keyword evidence="3 8" id="KW-0132">Cell division</keyword>
<dbReference type="CDD" id="cd02201">
    <property type="entry name" value="FtsZ_type1"/>
    <property type="match status" value="1"/>
</dbReference>
<dbReference type="PROSITE" id="PS01134">
    <property type="entry name" value="FTSZ_1"/>
    <property type="match status" value="1"/>
</dbReference>
<dbReference type="Pfam" id="PF00091">
    <property type="entry name" value="Tubulin"/>
    <property type="match status" value="1"/>
</dbReference>
<dbReference type="InterPro" id="IPR000158">
    <property type="entry name" value="Cell_div_FtsZ"/>
</dbReference>
<dbReference type="GO" id="GO:0032153">
    <property type="term" value="C:cell division site"/>
    <property type="evidence" value="ECO:0007669"/>
    <property type="project" value="UniProtKB-UniRule"/>
</dbReference>
<comment type="similarity">
    <text evidence="1 8 10">Belongs to the FtsZ family.</text>
</comment>